<feature type="transmembrane region" description="Helical" evidence="1">
    <location>
        <begin position="82"/>
        <end position="101"/>
    </location>
</feature>
<keyword evidence="1" id="KW-1133">Transmembrane helix</keyword>
<comment type="caution">
    <text evidence="2">The sequence shown here is derived from an EMBL/GenBank/DDBJ whole genome shotgun (WGS) entry which is preliminary data.</text>
</comment>
<dbReference type="EMBL" id="MGJO01000040">
    <property type="protein sequence ID" value="OGN08793.1"/>
    <property type="molecule type" value="Genomic_DNA"/>
</dbReference>
<evidence type="ECO:0000313" key="2">
    <source>
        <dbReference type="EMBL" id="OGN08793.1"/>
    </source>
</evidence>
<keyword evidence="1" id="KW-0472">Membrane</keyword>
<organism evidence="2 3">
    <name type="scientific">Candidatus Yanofskybacteria bacterium RIFCSPHIGHO2_02_FULL_39_10</name>
    <dbReference type="NCBI Taxonomy" id="1802674"/>
    <lineage>
        <taxon>Bacteria</taxon>
        <taxon>Candidatus Yanofskyibacteriota</taxon>
    </lineage>
</organism>
<accession>A0A1F8F6M3</accession>
<name>A0A1F8F6M3_9BACT</name>
<protein>
    <submittedName>
        <fullName evidence="2">Uncharacterized protein</fullName>
    </submittedName>
</protein>
<gene>
    <name evidence="2" type="ORF">A3C61_03020</name>
</gene>
<sequence length="201" mass="20294">MKNFIKISAFTISLLFLFPVFVFGATPPGVDITLDSLLVDVQSIAGWLIIAGGILVGITIIGTGIMYLMAGGNAQRMTIAKSMFKAGIIGGLIIFSPGLIISTITGFGSNPLGFFGGSGGSGTSVDTYGCVNNSCSLVSDGIFTDNTCAGQCGSVGGQGTGEACYACINNQGGTWCFASSTCVADGLQCNGVFTELSGGCL</sequence>
<keyword evidence="1" id="KW-0812">Transmembrane</keyword>
<dbReference type="Proteomes" id="UP000178908">
    <property type="component" value="Unassembled WGS sequence"/>
</dbReference>
<evidence type="ECO:0000313" key="3">
    <source>
        <dbReference type="Proteomes" id="UP000178908"/>
    </source>
</evidence>
<feature type="transmembrane region" description="Helical" evidence="1">
    <location>
        <begin position="48"/>
        <end position="70"/>
    </location>
</feature>
<reference evidence="2 3" key="1">
    <citation type="journal article" date="2016" name="Nat. Commun.">
        <title>Thousands of microbial genomes shed light on interconnected biogeochemical processes in an aquifer system.</title>
        <authorList>
            <person name="Anantharaman K."/>
            <person name="Brown C.T."/>
            <person name="Hug L.A."/>
            <person name="Sharon I."/>
            <person name="Castelle C.J."/>
            <person name="Probst A.J."/>
            <person name="Thomas B.C."/>
            <person name="Singh A."/>
            <person name="Wilkins M.J."/>
            <person name="Karaoz U."/>
            <person name="Brodie E.L."/>
            <person name="Williams K.H."/>
            <person name="Hubbard S.S."/>
            <person name="Banfield J.F."/>
        </authorList>
    </citation>
    <scope>NUCLEOTIDE SEQUENCE [LARGE SCALE GENOMIC DNA]</scope>
</reference>
<evidence type="ECO:0000256" key="1">
    <source>
        <dbReference type="SAM" id="Phobius"/>
    </source>
</evidence>
<proteinExistence type="predicted"/>
<dbReference type="AlphaFoldDB" id="A0A1F8F6M3"/>